<dbReference type="PANTHER" id="PTHR37984:SF5">
    <property type="entry name" value="PROTEIN NYNRIN-LIKE"/>
    <property type="match status" value="1"/>
</dbReference>
<keyword evidence="1" id="KW-0694">RNA-binding</keyword>
<dbReference type="GO" id="GO:0003723">
    <property type="term" value="F:RNA binding"/>
    <property type="evidence" value="ECO:0007669"/>
    <property type="project" value="UniProtKB-KW"/>
</dbReference>
<dbReference type="EMBL" id="AVOT02014970">
    <property type="protein sequence ID" value="MBW0498907.1"/>
    <property type="molecule type" value="Genomic_DNA"/>
</dbReference>
<comment type="caution">
    <text evidence="3">The sequence shown here is derived from an EMBL/GenBank/DDBJ whole genome shotgun (WGS) entry which is preliminary data.</text>
</comment>
<dbReference type="Pfam" id="PF24626">
    <property type="entry name" value="SH3_Tf2-1"/>
    <property type="match status" value="1"/>
</dbReference>
<dbReference type="InterPro" id="IPR056924">
    <property type="entry name" value="SH3_Tf2-1"/>
</dbReference>
<dbReference type="InterPro" id="IPR036397">
    <property type="entry name" value="RNaseH_sf"/>
</dbReference>
<dbReference type="Proteomes" id="UP000765509">
    <property type="component" value="Unassembled WGS sequence"/>
</dbReference>
<dbReference type="AlphaFoldDB" id="A0A9Q3DBA2"/>
<protein>
    <recommendedName>
        <fullName evidence="2">Integrase catalytic domain-containing protein</fullName>
    </recommendedName>
</protein>
<evidence type="ECO:0000313" key="3">
    <source>
        <dbReference type="EMBL" id="MBW0498907.1"/>
    </source>
</evidence>
<name>A0A9Q3DBA2_9BASI</name>
<dbReference type="InterPro" id="IPR012337">
    <property type="entry name" value="RNaseH-like_sf"/>
</dbReference>
<sequence>MDFITQLPLSKNFDSILLVWDRFSKMEILIATNPTRTSLDVSQIFNSLVFSKHVLPVSIVSDRGSFFVSSLWTQFCKQLNISRDLSTAFHPQTDGQTERPSPFFTIYGRNPIFALIHVSQDIPAERLSTKLQSVQQLVKEKLVSQIRHIMKYSDRNRTILPDFHPGHKVWLSQKNINTKRPTKKLSERWLGPFEVLKNIGRHAYDLKLPQQWKSVHLVFQVSLLEPVNQSNSTNVHQFPPPPVLVEEQDEWEVAQVLDSNSNRGKLWYLLEWK</sequence>
<keyword evidence="4" id="KW-1185">Reference proteome</keyword>
<reference evidence="3" key="1">
    <citation type="submission" date="2021-03" db="EMBL/GenBank/DDBJ databases">
        <title>Draft genome sequence of rust myrtle Austropuccinia psidii MF-1, a brazilian biotype.</title>
        <authorList>
            <person name="Quecine M.C."/>
            <person name="Pachon D.M.R."/>
            <person name="Bonatelli M.L."/>
            <person name="Correr F.H."/>
            <person name="Franceschini L.M."/>
            <person name="Leite T.F."/>
            <person name="Margarido G.R.A."/>
            <person name="Almeida C.A."/>
            <person name="Ferrarezi J.A."/>
            <person name="Labate C.A."/>
        </authorList>
    </citation>
    <scope>NUCLEOTIDE SEQUENCE</scope>
    <source>
        <strain evidence="3">MF-1</strain>
    </source>
</reference>
<proteinExistence type="predicted"/>
<dbReference type="GO" id="GO:0015074">
    <property type="term" value="P:DNA integration"/>
    <property type="evidence" value="ECO:0007669"/>
    <property type="project" value="InterPro"/>
</dbReference>
<dbReference type="InterPro" id="IPR016197">
    <property type="entry name" value="Chromo-like_dom_sf"/>
</dbReference>
<evidence type="ECO:0000256" key="1">
    <source>
        <dbReference type="ARBA" id="ARBA00022884"/>
    </source>
</evidence>
<evidence type="ECO:0000259" key="2">
    <source>
        <dbReference type="PROSITE" id="PS50994"/>
    </source>
</evidence>
<dbReference type="Gene3D" id="3.30.420.10">
    <property type="entry name" value="Ribonuclease H-like superfamily/Ribonuclease H"/>
    <property type="match status" value="1"/>
</dbReference>
<organism evidence="3 4">
    <name type="scientific">Austropuccinia psidii MF-1</name>
    <dbReference type="NCBI Taxonomy" id="1389203"/>
    <lineage>
        <taxon>Eukaryota</taxon>
        <taxon>Fungi</taxon>
        <taxon>Dikarya</taxon>
        <taxon>Basidiomycota</taxon>
        <taxon>Pucciniomycotina</taxon>
        <taxon>Pucciniomycetes</taxon>
        <taxon>Pucciniales</taxon>
        <taxon>Sphaerophragmiaceae</taxon>
        <taxon>Austropuccinia</taxon>
    </lineage>
</organism>
<evidence type="ECO:0000313" key="4">
    <source>
        <dbReference type="Proteomes" id="UP000765509"/>
    </source>
</evidence>
<dbReference type="InterPro" id="IPR050951">
    <property type="entry name" value="Retrovirus_Pol_polyprotein"/>
</dbReference>
<dbReference type="GO" id="GO:0005634">
    <property type="term" value="C:nucleus"/>
    <property type="evidence" value="ECO:0007669"/>
    <property type="project" value="UniProtKB-ARBA"/>
</dbReference>
<dbReference type="PROSITE" id="PS50994">
    <property type="entry name" value="INTEGRASE"/>
    <property type="match status" value="1"/>
</dbReference>
<feature type="domain" description="Integrase catalytic" evidence="2">
    <location>
        <begin position="1"/>
        <end position="99"/>
    </location>
</feature>
<dbReference type="SUPFAM" id="SSF53098">
    <property type="entry name" value="Ribonuclease H-like"/>
    <property type="match status" value="1"/>
</dbReference>
<accession>A0A9Q3DBA2</accession>
<gene>
    <name evidence="3" type="ORF">O181_038622</name>
</gene>
<dbReference type="InterPro" id="IPR001584">
    <property type="entry name" value="Integrase_cat-core"/>
</dbReference>
<dbReference type="SUPFAM" id="SSF54160">
    <property type="entry name" value="Chromo domain-like"/>
    <property type="match status" value="1"/>
</dbReference>
<dbReference type="PANTHER" id="PTHR37984">
    <property type="entry name" value="PROTEIN CBG26694"/>
    <property type="match status" value="1"/>
</dbReference>